<dbReference type="SUPFAM" id="SSF53474">
    <property type="entry name" value="alpha/beta-Hydrolases"/>
    <property type="match status" value="1"/>
</dbReference>
<protein>
    <recommendedName>
        <fullName evidence="3">Alpha/beta hydrolase</fullName>
    </recommendedName>
</protein>
<evidence type="ECO:0008006" key="3">
    <source>
        <dbReference type="Google" id="ProtNLM"/>
    </source>
</evidence>
<dbReference type="InterPro" id="IPR029058">
    <property type="entry name" value="AB_hydrolase_fold"/>
</dbReference>
<name>A0A1F6CIB4_9BACT</name>
<dbReference type="Pfam" id="PF06821">
    <property type="entry name" value="Ser_hydrolase"/>
    <property type="match status" value="1"/>
</dbReference>
<sequence length="189" mass="20954">MKRTIIVHGWADHPENAWFPWLKTELDKKGYEVEVPVMPDAKRPVITAWVGHLSTLLDGVGPNDELTLIGHSIGCQTILRTLEITRGLKIKKVILVAGWLTLTNLETSDEENIAAPWLTAPIDFDKVRSAADSFTAILSDNDQWVPLEKTKKAFESKLGARVIVEHGRGHFAGDDGVTELPVILTEIQS</sequence>
<evidence type="ECO:0000313" key="2">
    <source>
        <dbReference type="Proteomes" id="UP000178815"/>
    </source>
</evidence>
<dbReference type="PANTHER" id="PTHR15394:SF3">
    <property type="entry name" value="SERINE HYDROLASE RBBP9"/>
    <property type="match status" value="1"/>
</dbReference>
<proteinExistence type="predicted"/>
<dbReference type="EMBL" id="MFKU01000006">
    <property type="protein sequence ID" value="OGG48949.1"/>
    <property type="molecule type" value="Genomic_DNA"/>
</dbReference>
<accession>A0A1F6CIB4</accession>
<organism evidence="1 2">
    <name type="scientific">Candidatus Kaiserbacteria bacterium RIFCSPHIGHO2_01_FULL_53_31</name>
    <dbReference type="NCBI Taxonomy" id="1798481"/>
    <lineage>
        <taxon>Bacteria</taxon>
        <taxon>Candidatus Kaiseribacteriota</taxon>
    </lineage>
</organism>
<dbReference type="Gene3D" id="3.40.50.1820">
    <property type="entry name" value="alpha/beta hydrolase"/>
    <property type="match status" value="1"/>
</dbReference>
<dbReference type="GO" id="GO:0016787">
    <property type="term" value="F:hydrolase activity"/>
    <property type="evidence" value="ECO:0007669"/>
    <property type="project" value="InterPro"/>
</dbReference>
<dbReference type="InterPro" id="IPR010662">
    <property type="entry name" value="RBBP9/YdeN"/>
</dbReference>
<reference evidence="1 2" key="1">
    <citation type="journal article" date="2016" name="Nat. Commun.">
        <title>Thousands of microbial genomes shed light on interconnected biogeochemical processes in an aquifer system.</title>
        <authorList>
            <person name="Anantharaman K."/>
            <person name="Brown C.T."/>
            <person name="Hug L.A."/>
            <person name="Sharon I."/>
            <person name="Castelle C.J."/>
            <person name="Probst A.J."/>
            <person name="Thomas B.C."/>
            <person name="Singh A."/>
            <person name="Wilkins M.J."/>
            <person name="Karaoz U."/>
            <person name="Brodie E.L."/>
            <person name="Williams K.H."/>
            <person name="Hubbard S.S."/>
            <person name="Banfield J.F."/>
        </authorList>
    </citation>
    <scope>NUCLEOTIDE SEQUENCE [LARGE SCALE GENOMIC DNA]</scope>
</reference>
<dbReference type="PANTHER" id="PTHR15394">
    <property type="entry name" value="SERINE HYDROLASE RBBP9"/>
    <property type="match status" value="1"/>
</dbReference>
<comment type="caution">
    <text evidence="1">The sequence shown here is derived from an EMBL/GenBank/DDBJ whole genome shotgun (WGS) entry which is preliminary data.</text>
</comment>
<dbReference type="STRING" id="1798481.A2678_02705"/>
<gene>
    <name evidence="1" type="ORF">A2678_02705</name>
</gene>
<dbReference type="AlphaFoldDB" id="A0A1F6CIB4"/>
<dbReference type="Proteomes" id="UP000178815">
    <property type="component" value="Unassembled WGS sequence"/>
</dbReference>
<evidence type="ECO:0000313" key="1">
    <source>
        <dbReference type="EMBL" id="OGG48949.1"/>
    </source>
</evidence>